<accession>A0A9Q3BCV5</accession>
<dbReference type="AlphaFoldDB" id="A0A9Q3BCV5"/>
<evidence type="ECO:0000313" key="2">
    <source>
        <dbReference type="Proteomes" id="UP000765509"/>
    </source>
</evidence>
<keyword evidence="2" id="KW-1185">Reference proteome</keyword>
<sequence length="124" mass="14909">MPKVSNPFSHIRSTVKPKEEMKNIFIAHLSQQDNDMLIKEAPPFKQWPTFTEEGEYDHFLFIKAIDMLNQDFAIPEELIAESLHSLFEESAKRWYFFLRNTNGKASWSWWRREITTKWENGAWR</sequence>
<name>A0A9Q3BCV5_9BASI</name>
<dbReference type="EMBL" id="AVOT02000458">
    <property type="protein sequence ID" value="MBW0462949.1"/>
    <property type="molecule type" value="Genomic_DNA"/>
</dbReference>
<protein>
    <submittedName>
        <fullName evidence="1">Uncharacterized protein</fullName>
    </submittedName>
</protein>
<reference evidence="1" key="1">
    <citation type="submission" date="2021-03" db="EMBL/GenBank/DDBJ databases">
        <title>Draft genome sequence of rust myrtle Austropuccinia psidii MF-1, a brazilian biotype.</title>
        <authorList>
            <person name="Quecine M.C."/>
            <person name="Pachon D.M.R."/>
            <person name="Bonatelli M.L."/>
            <person name="Correr F.H."/>
            <person name="Franceschini L.M."/>
            <person name="Leite T.F."/>
            <person name="Margarido G.R.A."/>
            <person name="Almeida C.A."/>
            <person name="Ferrarezi J.A."/>
            <person name="Labate C.A."/>
        </authorList>
    </citation>
    <scope>NUCLEOTIDE SEQUENCE</scope>
    <source>
        <strain evidence="1">MF-1</strain>
    </source>
</reference>
<comment type="caution">
    <text evidence="1">The sequence shown here is derived from an EMBL/GenBank/DDBJ whole genome shotgun (WGS) entry which is preliminary data.</text>
</comment>
<proteinExistence type="predicted"/>
<organism evidence="1 2">
    <name type="scientific">Austropuccinia psidii MF-1</name>
    <dbReference type="NCBI Taxonomy" id="1389203"/>
    <lineage>
        <taxon>Eukaryota</taxon>
        <taxon>Fungi</taxon>
        <taxon>Dikarya</taxon>
        <taxon>Basidiomycota</taxon>
        <taxon>Pucciniomycotina</taxon>
        <taxon>Pucciniomycetes</taxon>
        <taxon>Pucciniales</taxon>
        <taxon>Sphaerophragmiaceae</taxon>
        <taxon>Austropuccinia</taxon>
    </lineage>
</organism>
<gene>
    <name evidence="1" type="ORF">O181_002664</name>
</gene>
<evidence type="ECO:0000313" key="1">
    <source>
        <dbReference type="EMBL" id="MBW0462949.1"/>
    </source>
</evidence>
<dbReference type="Proteomes" id="UP000765509">
    <property type="component" value="Unassembled WGS sequence"/>
</dbReference>